<dbReference type="HOGENOM" id="CLU_141137_1_0_1"/>
<reference evidence="2 3" key="1">
    <citation type="journal article" date="2015" name="Mol. Plant Microbe Interact.">
        <title>Genome, transcriptome, and functional analyses of Penicillium expansum provide new insights into secondary metabolism and pathogenicity.</title>
        <authorList>
            <person name="Ballester A.R."/>
            <person name="Marcet-Houben M."/>
            <person name="Levin E."/>
            <person name="Sela N."/>
            <person name="Selma-Lazaro C."/>
            <person name="Carmona L."/>
            <person name="Wisniewski M."/>
            <person name="Droby S."/>
            <person name="Gonzalez-Candelas L."/>
            <person name="Gabaldon T."/>
        </authorList>
    </citation>
    <scope>NUCLEOTIDE SEQUENCE [LARGE SCALE GENOMIC DNA]</scope>
    <source>
        <strain evidence="2 3">MD-8</strain>
    </source>
</reference>
<proteinExistence type="predicted"/>
<accession>A0A0A2I3Q1</accession>
<dbReference type="Proteomes" id="UP000030143">
    <property type="component" value="Unassembled WGS sequence"/>
</dbReference>
<feature type="compositionally biased region" description="Polar residues" evidence="1">
    <location>
        <begin position="41"/>
        <end position="51"/>
    </location>
</feature>
<gene>
    <name evidence="2" type="ORF">PEX2_105390</name>
</gene>
<feature type="region of interest" description="Disordered" evidence="1">
    <location>
        <begin position="41"/>
        <end position="71"/>
    </location>
</feature>
<evidence type="ECO:0000313" key="3">
    <source>
        <dbReference type="Proteomes" id="UP000030143"/>
    </source>
</evidence>
<dbReference type="AlphaFoldDB" id="A0A0A2I3Q1"/>
<dbReference type="GeneID" id="27683228"/>
<comment type="caution">
    <text evidence="2">The sequence shown here is derived from an EMBL/GenBank/DDBJ whole genome shotgun (WGS) entry which is preliminary data.</text>
</comment>
<evidence type="ECO:0000256" key="1">
    <source>
        <dbReference type="SAM" id="MobiDB-lite"/>
    </source>
</evidence>
<sequence length="137" mass="15255">MLSSASTSTTATASAASIRTARLRVRGYPADYDVYESNVATSNSSSQQVGTGATAGEIRAHSPAGWPDDYRRIPPYRPINRHLDQSQRRVYTSLGERAFLTIMFTGLEMNVMANRLWKVTGERLSENLFRYKLGGEF</sequence>
<dbReference type="EMBL" id="JQFZ01000372">
    <property type="protein sequence ID" value="KGO49905.1"/>
    <property type="molecule type" value="Genomic_DNA"/>
</dbReference>
<organism evidence="2 3">
    <name type="scientific">Penicillium expansum</name>
    <name type="common">Blue mold rot fungus</name>
    <dbReference type="NCBI Taxonomy" id="27334"/>
    <lineage>
        <taxon>Eukaryota</taxon>
        <taxon>Fungi</taxon>
        <taxon>Dikarya</taxon>
        <taxon>Ascomycota</taxon>
        <taxon>Pezizomycotina</taxon>
        <taxon>Eurotiomycetes</taxon>
        <taxon>Eurotiomycetidae</taxon>
        <taxon>Eurotiales</taxon>
        <taxon>Aspergillaceae</taxon>
        <taxon>Penicillium</taxon>
    </lineage>
</organism>
<dbReference type="VEuPathDB" id="FungiDB:PEXP_077600"/>
<dbReference type="PhylomeDB" id="A0A0A2I3Q1"/>
<dbReference type="OrthoDB" id="5201563at2759"/>
<evidence type="ECO:0000313" key="2">
    <source>
        <dbReference type="EMBL" id="KGO49905.1"/>
    </source>
</evidence>
<keyword evidence="3" id="KW-1185">Reference proteome</keyword>
<dbReference type="RefSeq" id="XP_016593294.1">
    <property type="nucleotide sequence ID" value="XM_016747807.1"/>
</dbReference>
<protein>
    <submittedName>
        <fullName evidence="2">Uncharacterized protein</fullName>
    </submittedName>
</protein>
<name>A0A0A2I3Q1_PENEN</name>